<feature type="compositionally biased region" description="Basic residues" evidence="1">
    <location>
        <begin position="103"/>
        <end position="114"/>
    </location>
</feature>
<feature type="domain" description="CARMIL C-terminal" evidence="2">
    <location>
        <begin position="25"/>
        <end position="163"/>
    </location>
</feature>
<organism evidence="3">
    <name type="scientific">Bracon brevicornis</name>
    <dbReference type="NCBI Taxonomy" id="1563983"/>
    <lineage>
        <taxon>Eukaryota</taxon>
        <taxon>Metazoa</taxon>
        <taxon>Ecdysozoa</taxon>
        <taxon>Arthropoda</taxon>
        <taxon>Hexapoda</taxon>
        <taxon>Insecta</taxon>
        <taxon>Pterygota</taxon>
        <taxon>Neoptera</taxon>
        <taxon>Endopterygota</taxon>
        <taxon>Hymenoptera</taxon>
        <taxon>Apocrita</taxon>
        <taxon>Ichneumonoidea</taxon>
        <taxon>Braconidae</taxon>
        <taxon>Braconinae</taxon>
        <taxon>Bracon</taxon>
    </lineage>
</organism>
<sequence length="427" mass="45986">MKPSYRSIAKSSTYFFVSMTILPKATPHLSTKRKSLHGRKLRPKSVVDSVEGLSADDIPNLLPNIPKDSTEGVSENEQSLTESLDSISELPSNTPGQQLQHLVKTRPKRTKTRAPTRPMLRTEPLPADTLVLGEGLDVFFRPTTPTTPLISPTSDDISLHTFSIEGGSPNLSLTSQRSECATETSVAVKKPHGCTSPMLKTLLEPTPRSRSTDNLEKFSPLTGRRSQGDTPLTASPLVRRNTDNNHADGDFRSKRATLPISNHAIAGVASSPSSSPTPIKDKDENQSTFLKNKMQFGLNNEQKNHTNAALACRPTKSIPSPPVIAPKPRPWSMNTDRKSGEFNALLSDGSSPNTSAANTPDSGDALDESIDAAISGPASLPPTFSSTNTANSLNNTGVEKRSVRELAASLNKGRNDRKENGRGNTII</sequence>
<feature type="compositionally biased region" description="Pro residues" evidence="1">
    <location>
        <begin position="319"/>
        <end position="329"/>
    </location>
</feature>
<feature type="region of interest" description="Disordered" evidence="1">
    <location>
        <begin position="408"/>
        <end position="427"/>
    </location>
</feature>
<dbReference type="EMBL" id="CADCXW020000001">
    <property type="protein sequence ID" value="CAD1531891.1"/>
    <property type="molecule type" value="Genomic_DNA"/>
</dbReference>
<feature type="region of interest" description="Disordered" evidence="1">
    <location>
        <begin position="311"/>
        <end position="401"/>
    </location>
</feature>
<feature type="compositionally biased region" description="Polar residues" evidence="1">
    <location>
        <begin position="348"/>
        <end position="361"/>
    </location>
</feature>
<reference evidence="3" key="1">
    <citation type="submission" date="2020-07" db="EMBL/GenBank/DDBJ databases">
        <authorList>
            <person name="Ferguson B K."/>
        </authorList>
    </citation>
    <scope>NUCLEOTIDE SEQUENCE</scope>
    <source>
        <strain evidence="3">L06</strain>
    </source>
</reference>
<evidence type="ECO:0000313" key="3">
    <source>
        <dbReference type="EMBL" id="CAD1531891.1"/>
    </source>
</evidence>
<feature type="region of interest" description="Disordered" evidence="1">
    <location>
        <begin position="59"/>
        <end position="121"/>
    </location>
</feature>
<evidence type="ECO:0000259" key="2">
    <source>
        <dbReference type="Pfam" id="PF16000"/>
    </source>
</evidence>
<protein>
    <recommendedName>
        <fullName evidence="2">CARMIL C-terminal domain-containing protein</fullName>
    </recommendedName>
</protein>
<name>A0A6V7HZV2_9HYME</name>
<gene>
    <name evidence="3" type="ORF">BBRV_LOCUS9505</name>
</gene>
<dbReference type="Pfam" id="PF16000">
    <property type="entry name" value="CARMIL_C"/>
    <property type="match status" value="1"/>
</dbReference>
<feature type="region of interest" description="Disordered" evidence="1">
    <location>
        <begin position="191"/>
        <end position="256"/>
    </location>
</feature>
<dbReference type="InterPro" id="IPR031943">
    <property type="entry name" value="CARMIL_C"/>
</dbReference>
<proteinExistence type="predicted"/>
<dbReference type="AlphaFoldDB" id="A0A6V7HZV2"/>
<accession>A0A6V7HZV2</accession>
<feature type="compositionally biased region" description="Polar residues" evidence="1">
    <location>
        <begin position="71"/>
        <end position="100"/>
    </location>
</feature>
<feature type="compositionally biased region" description="Polar residues" evidence="1">
    <location>
        <begin position="224"/>
        <end position="233"/>
    </location>
</feature>
<feature type="region of interest" description="Disordered" evidence="1">
    <location>
        <begin position="265"/>
        <end position="284"/>
    </location>
</feature>
<evidence type="ECO:0000256" key="1">
    <source>
        <dbReference type="SAM" id="MobiDB-lite"/>
    </source>
</evidence>
<feature type="compositionally biased region" description="Basic and acidic residues" evidence="1">
    <location>
        <begin position="240"/>
        <end position="253"/>
    </location>
</feature>
<feature type="compositionally biased region" description="Low complexity" evidence="1">
    <location>
        <begin position="383"/>
        <end position="396"/>
    </location>
</feature>